<evidence type="ECO:0000313" key="6">
    <source>
        <dbReference type="EMBL" id="RMP00241.1"/>
    </source>
</evidence>
<comment type="caution">
    <text evidence="6">The sequence shown here is derived from an EMBL/GenBank/DDBJ whole genome shotgun (WGS) entry which is preliminary data.</text>
</comment>
<gene>
    <name evidence="6" type="ORF">ALQ30_05500</name>
</gene>
<name>A0A3M4A047_9PSED</name>
<dbReference type="PANTHER" id="PTHR30093">
    <property type="entry name" value="GENERAL SECRETION PATHWAY PROTEIN G"/>
    <property type="match status" value="1"/>
</dbReference>
<dbReference type="InterPro" id="IPR001082">
    <property type="entry name" value="Pilin"/>
</dbReference>
<evidence type="ECO:0000256" key="1">
    <source>
        <dbReference type="ARBA" id="ARBA00005233"/>
    </source>
</evidence>
<reference evidence="6 7" key="1">
    <citation type="submission" date="2018-08" db="EMBL/GenBank/DDBJ databases">
        <title>Recombination of ecologically and evolutionarily significant loci maintains genetic cohesion in the Pseudomonas syringae species complex.</title>
        <authorList>
            <person name="Dillon M."/>
            <person name="Thakur S."/>
            <person name="Almeida R.N.D."/>
            <person name="Weir B.S."/>
            <person name="Guttman D.S."/>
        </authorList>
    </citation>
    <scope>NUCLEOTIDE SEQUENCE [LARGE SCALE GENOMIC DNA]</scope>
    <source>
        <strain evidence="6 7">ICMP 3706</strain>
    </source>
</reference>
<dbReference type="InterPro" id="IPR045584">
    <property type="entry name" value="Pilin-like"/>
</dbReference>
<proteinExistence type="inferred from homology"/>
<dbReference type="SUPFAM" id="SSF54523">
    <property type="entry name" value="Pili subunits"/>
    <property type="match status" value="1"/>
</dbReference>
<evidence type="ECO:0000256" key="2">
    <source>
        <dbReference type="ARBA" id="ARBA00022481"/>
    </source>
</evidence>
<dbReference type="PROSITE" id="PS00409">
    <property type="entry name" value="PROKAR_NTER_METHYL"/>
    <property type="match status" value="1"/>
</dbReference>
<evidence type="ECO:0000313" key="7">
    <source>
        <dbReference type="Proteomes" id="UP000281604"/>
    </source>
</evidence>
<dbReference type="Pfam" id="PF07963">
    <property type="entry name" value="N_methyl"/>
    <property type="match status" value="1"/>
</dbReference>
<keyword evidence="2" id="KW-0488">Methylation</keyword>
<dbReference type="PANTHER" id="PTHR30093:SF34">
    <property type="entry name" value="PREPILIN PEPTIDASE-DEPENDENT PROTEIN D"/>
    <property type="match status" value="1"/>
</dbReference>
<evidence type="ECO:0000256" key="4">
    <source>
        <dbReference type="RuleBase" id="RU000389"/>
    </source>
</evidence>
<sequence>MEQGPQIDASEKYAMKSQKGFTLIELMIVVAIVGILAAVALPAYQNYTMRARFTEVTSVADTYKTAVALCIQQLGTPQGCNLGTNDIPASQATTYVNNVAVANGVITVTPQGGIPAASTYVLSPTLNTNSTTWALGGGCLVAQAPAPILCRAN</sequence>
<feature type="transmembrane region" description="Helical" evidence="5">
    <location>
        <begin position="21"/>
        <end position="44"/>
    </location>
</feature>
<dbReference type="Pfam" id="PF00114">
    <property type="entry name" value="Pilin"/>
    <property type="match status" value="1"/>
</dbReference>
<dbReference type="EMBL" id="RBQE01000456">
    <property type="protein sequence ID" value="RMP00241.1"/>
    <property type="molecule type" value="Genomic_DNA"/>
</dbReference>
<evidence type="ECO:0000256" key="5">
    <source>
        <dbReference type="SAM" id="Phobius"/>
    </source>
</evidence>
<keyword evidence="5" id="KW-0472">Membrane</keyword>
<dbReference type="GO" id="GO:0043107">
    <property type="term" value="P:type IV pilus-dependent motility"/>
    <property type="evidence" value="ECO:0007669"/>
    <property type="project" value="TreeGrafter"/>
</dbReference>
<keyword evidence="5" id="KW-0812">Transmembrane</keyword>
<organism evidence="6 7">
    <name type="scientific">Pseudomonas syringae pv. persicae</name>
    <dbReference type="NCBI Taxonomy" id="237306"/>
    <lineage>
        <taxon>Bacteria</taxon>
        <taxon>Pseudomonadati</taxon>
        <taxon>Pseudomonadota</taxon>
        <taxon>Gammaproteobacteria</taxon>
        <taxon>Pseudomonadales</taxon>
        <taxon>Pseudomonadaceae</taxon>
        <taxon>Pseudomonas</taxon>
    </lineage>
</organism>
<dbReference type="Proteomes" id="UP000281604">
    <property type="component" value="Unassembled WGS sequence"/>
</dbReference>
<evidence type="ECO:0000256" key="3">
    <source>
        <dbReference type="ARBA" id="ARBA00029638"/>
    </source>
</evidence>
<dbReference type="GO" id="GO:0007155">
    <property type="term" value="P:cell adhesion"/>
    <property type="evidence" value="ECO:0007669"/>
    <property type="project" value="InterPro"/>
</dbReference>
<protein>
    <recommendedName>
        <fullName evidence="3">Pilin</fullName>
    </recommendedName>
</protein>
<comment type="similarity">
    <text evidence="1 4">Belongs to the N-Me-Phe pilin family.</text>
</comment>
<dbReference type="NCBIfam" id="TIGR02532">
    <property type="entry name" value="IV_pilin_GFxxxE"/>
    <property type="match status" value="1"/>
</dbReference>
<keyword evidence="5" id="KW-1133">Transmembrane helix</keyword>
<dbReference type="AlphaFoldDB" id="A0A3M4A047"/>
<dbReference type="InterPro" id="IPR012902">
    <property type="entry name" value="N_methyl_site"/>
</dbReference>
<accession>A0A3M4A047</accession>
<dbReference type="GO" id="GO:0044096">
    <property type="term" value="C:type IV pilus"/>
    <property type="evidence" value="ECO:0007669"/>
    <property type="project" value="TreeGrafter"/>
</dbReference>
<keyword evidence="4" id="KW-0281">Fimbrium</keyword>
<dbReference type="Gene3D" id="3.30.700.10">
    <property type="entry name" value="Glycoprotein, Type 4 Pilin"/>
    <property type="match status" value="1"/>
</dbReference>